<evidence type="ECO:0000313" key="1">
    <source>
        <dbReference type="EMBL" id="MPM49614.1"/>
    </source>
</evidence>
<organism evidence="1">
    <name type="scientific">bioreactor metagenome</name>
    <dbReference type="NCBI Taxonomy" id="1076179"/>
    <lineage>
        <taxon>unclassified sequences</taxon>
        <taxon>metagenomes</taxon>
        <taxon>ecological metagenomes</taxon>
    </lineage>
</organism>
<gene>
    <name evidence="1" type="ORF">SDC9_96344</name>
</gene>
<reference evidence="1" key="1">
    <citation type="submission" date="2019-08" db="EMBL/GenBank/DDBJ databases">
        <authorList>
            <person name="Kucharzyk K."/>
            <person name="Murdoch R.W."/>
            <person name="Higgins S."/>
            <person name="Loffler F."/>
        </authorList>
    </citation>
    <scope>NUCLEOTIDE SEQUENCE</scope>
</reference>
<proteinExistence type="predicted"/>
<protein>
    <submittedName>
        <fullName evidence="1">Uncharacterized protein</fullName>
    </submittedName>
</protein>
<dbReference type="EMBL" id="VSSQ01012600">
    <property type="protein sequence ID" value="MPM49614.1"/>
    <property type="molecule type" value="Genomic_DNA"/>
</dbReference>
<sequence length="295" mass="32870">MTDFVKPRSFVIDSMEYATISILNSVKLFFRTAYRGRGQFRRGAPEPLVRPLHFSVLFRCPEIQERAVIAGKGFKGKTALPAHSAQLFFRMEHAPDRTPEPVSFRDGNAADKHAAGNEEAMDFLKHLFRLPDEIQRQDAQAEVKSAGFEGQVVPACHVEFRGREAGSKKPFCRPFQQSGADIRSHVLVVAMEEVDRASASRTQFKDAPAVNPCQFPGEDGIVLLEIPADFPGKDGFAHKEIVQEGKAVSQPWLELHRAAAAFGKIAEFAFPDDSDTRFQFRHCFFLRSAFGISAG</sequence>
<accession>A0A645AIX9</accession>
<dbReference type="AlphaFoldDB" id="A0A645AIX9"/>
<name>A0A645AIX9_9ZZZZ</name>
<comment type="caution">
    <text evidence="1">The sequence shown here is derived from an EMBL/GenBank/DDBJ whole genome shotgun (WGS) entry which is preliminary data.</text>
</comment>